<accession>A0A850HGC0</accession>
<feature type="transmembrane region" description="Helical" evidence="6">
    <location>
        <begin position="203"/>
        <end position="221"/>
    </location>
</feature>
<dbReference type="AlphaFoldDB" id="A0A850HGC0"/>
<evidence type="ECO:0000256" key="5">
    <source>
        <dbReference type="ARBA" id="ARBA00023136"/>
    </source>
</evidence>
<comment type="subcellular location">
    <subcellularLocation>
        <location evidence="1">Cell membrane</location>
        <topology evidence="1">Multi-pass membrane protein</topology>
    </subcellularLocation>
</comment>
<dbReference type="InterPro" id="IPR001851">
    <property type="entry name" value="ABC_transp_permease"/>
</dbReference>
<reference evidence="9 10" key="1">
    <citation type="journal article" date="2020" name="Cell Host Microbe">
        <title>Functional and Genomic Variation between Human-Derived Isolates of Lachnospiraceae Reveals Inter- and Intra-Species Diversity.</title>
        <authorList>
            <person name="Sorbara M.T."/>
            <person name="Littmann E.R."/>
            <person name="Fontana E."/>
            <person name="Moody T.U."/>
            <person name="Kohout C.E."/>
            <person name="Gjonbalaj M."/>
            <person name="Eaton V."/>
            <person name="Seok R."/>
            <person name="Leiner I.M."/>
            <person name="Pamer E.G."/>
        </authorList>
    </citation>
    <scope>NUCLEOTIDE SEQUENCE [LARGE SCALE GENOMIC DNA]</scope>
    <source>
        <strain evidence="8 9">MSK.17.11</strain>
        <strain evidence="7 10">MSK.17.38</strain>
    </source>
</reference>
<evidence type="ECO:0000256" key="1">
    <source>
        <dbReference type="ARBA" id="ARBA00004651"/>
    </source>
</evidence>
<dbReference type="EMBL" id="JAAIUO010000003">
    <property type="protein sequence ID" value="NSK14484.1"/>
    <property type="molecule type" value="Genomic_DNA"/>
</dbReference>
<evidence type="ECO:0000313" key="9">
    <source>
        <dbReference type="Proteomes" id="UP000528555"/>
    </source>
</evidence>
<dbReference type="Pfam" id="PF02653">
    <property type="entry name" value="BPD_transp_2"/>
    <property type="match status" value="1"/>
</dbReference>
<dbReference type="Proteomes" id="UP000701680">
    <property type="component" value="Unassembled WGS sequence"/>
</dbReference>
<organism evidence="8 9">
    <name type="scientific">Dorea phocaeensis</name>
    <dbReference type="NCBI Taxonomy" id="2040291"/>
    <lineage>
        <taxon>Bacteria</taxon>
        <taxon>Bacillati</taxon>
        <taxon>Bacillota</taxon>
        <taxon>Clostridia</taxon>
        <taxon>Lachnospirales</taxon>
        <taxon>Lachnospiraceae</taxon>
        <taxon>Dorea</taxon>
    </lineage>
</organism>
<feature type="transmembrane region" description="Helical" evidence="6">
    <location>
        <begin position="308"/>
        <end position="328"/>
    </location>
</feature>
<keyword evidence="4 6" id="KW-1133">Transmembrane helix</keyword>
<name>A0A850HGC0_9FIRM</name>
<evidence type="ECO:0000313" key="10">
    <source>
        <dbReference type="Proteomes" id="UP000701680"/>
    </source>
</evidence>
<dbReference type="EMBL" id="JAAITX010000003">
    <property type="protein sequence ID" value="NVH58258.1"/>
    <property type="molecule type" value="Genomic_DNA"/>
</dbReference>
<protein>
    <submittedName>
        <fullName evidence="8">Beta-methylgalactoside transporter</fullName>
    </submittedName>
</protein>
<evidence type="ECO:0000256" key="4">
    <source>
        <dbReference type="ARBA" id="ARBA00022989"/>
    </source>
</evidence>
<feature type="transmembrane region" description="Helical" evidence="6">
    <location>
        <begin position="29"/>
        <end position="47"/>
    </location>
</feature>
<sequence length="356" mass="38140">MKTVENLKRRYADFQALDAKDKRNYWKEFALNNALYVLIIIAIIYTAVQNPNFTTPASIVNIISLSAANIPIAVGIAGCIVLTGTDLSAGRVVGLTACIAAALLQAADYPTKIFPELGVVPIPLVILVVVAVGAVVGLVNGFFVAHFKLHPFIVTLATQLIVYGVLLMFIMINGNNGQPLSGLDQSFKDFVTGSVIKISGVPIPNYVWYACFIVALMWFIWNKTAFGKNMFAVGSNPEAANVSGVNVAKTIILVHTLAGAMYAITGFIESARIGSNQANTGLNYECDAIAACVIGGVSFVGGTGKIRGVVMGVFILRIIFVALQFLAINQSLQYVIKGLIILVACAIDMRKYLVRK</sequence>
<evidence type="ECO:0000313" key="7">
    <source>
        <dbReference type="EMBL" id="NSK14484.1"/>
    </source>
</evidence>
<feature type="transmembrane region" description="Helical" evidence="6">
    <location>
        <begin position="89"/>
        <end position="107"/>
    </location>
</feature>
<dbReference type="Proteomes" id="UP000528555">
    <property type="component" value="Unassembled WGS sequence"/>
</dbReference>
<dbReference type="PANTHER" id="PTHR32196">
    <property type="entry name" value="ABC TRANSPORTER PERMEASE PROTEIN YPHD-RELATED-RELATED"/>
    <property type="match status" value="1"/>
</dbReference>
<evidence type="ECO:0000256" key="6">
    <source>
        <dbReference type="SAM" id="Phobius"/>
    </source>
</evidence>
<dbReference type="OrthoDB" id="9813906at2"/>
<feature type="transmembrane region" description="Helical" evidence="6">
    <location>
        <begin position="59"/>
        <end position="82"/>
    </location>
</feature>
<dbReference type="GO" id="GO:0005886">
    <property type="term" value="C:plasma membrane"/>
    <property type="evidence" value="ECO:0007669"/>
    <property type="project" value="UniProtKB-SubCell"/>
</dbReference>
<feature type="transmembrane region" description="Helical" evidence="6">
    <location>
        <begin position="152"/>
        <end position="172"/>
    </location>
</feature>
<dbReference type="RefSeq" id="WP_101694932.1">
    <property type="nucleotide sequence ID" value="NZ_JAAITX010000003.1"/>
</dbReference>
<evidence type="ECO:0000313" key="8">
    <source>
        <dbReference type="EMBL" id="NVH58258.1"/>
    </source>
</evidence>
<feature type="transmembrane region" description="Helical" evidence="6">
    <location>
        <begin position="334"/>
        <end position="353"/>
    </location>
</feature>
<keyword evidence="2" id="KW-1003">Cell membrane</keyword>
<dbReference type="PANTHER" id="PTHR32196:SF18">
    <property type="entry name" value="GALACTOSE_METHYL GALACTOSIDE IMPORT PERMEASE PROTEIN MGLC"/>
    <property type="match status" value="1"/>
</dbReference>
<keyword evidence="9" id="KW-1185">Reference proteome</keyword>
<evidence type="ECO:0000256" key="2">
    <source>
        <dbReference type="ARBA" id="ARBA00022475"/>
    </source>
</evidence>
<keyword evidence="3 6" id="KW-0812">Transmembrane</keyword>
<dbReference type="CDD" id="cd06579">
    <property type="entry name" value="TM_PBP1_transp_AraH_like"/>
    <property type="match status" value="1"/>
</dbReference>
<gene>
    <name evidence="8" type="ORF">G5A66_06270</name>
    <name evidence="7" type="ORF">G5A75_06290</name>
</gene>
<proteinExistence type="predicted"/>
<reference evidence="8" key="2">
    <citation type="submission" date="2020-02" db="EMBL/GenBank/DDBJ databases">
        <authorList>
            <person name="Littmann E."/>
            <person name="Sorbara M."/>
        </authorList>
    </citation>
    <scope>NUCLEOTIDE SEQUENCE</scope>
    <source>
        <strain evidence="8">MSK.17.11</strain>
        <strain evidence="7">MSK.17.38</strain>
    </source>
</reference>
<evidence type="ECO:0000256" key="3">
    <source>
        <dbReference type="ARBA" id="ARBA00022692"/>
    </source>
</evidence>
<keyword evidence="5 6" id="KW-0472">Membrane</keyword>
<comment type="caution">
    <text evidence="8">The sequence shown here is derived from an EMBL/GenBank/DDBJ whole genome shotgun (WGS) entry which is preliminary data.</text>
</comment>
<dbReference type="GO" id="GO:0022857">
    <property type="term" value="F:transmembrane transporter activity"/>
    <property type="evidence" value="ECO:0007669"/>
    <property type="project" value="InterPro"/>
</dbReference>
<feature type="transmembrane region" description="Helical" evidence="6">
    <location>
        <begin position="119"/>
        <end position="145"/>
    </location>
</feature>